<sequence length="133" mass="14335">MQQMSSKKKSSKQPWRPGAASQPPDGLGIPAATSPGIYLVLQAGGMSPLPQSTGYLPAHCFRYWITTSAVVLSISAPRGYPSTHGPFLGCQDLSAVPSRFTTTLVTRVPRVDGRFVNRKDHSSFPAHNEDPMP</sequence>
<dbReference type="EMBL" id="GL876977">
    <property type="protein sequence ID" value="KLU91424.1"/>
    <property type="molecule type" value="Genomic_DNA"/>
</dbReference>
<organism evidence="3 4">
    <name type="scientific">Magnaporthiopsis poae (strain ATCC 64411 / 73-15)</name>
    <name type="common">Kentucky bluegrass fungus</name>
    <name type="synonym">Magnaporthe poae</name>
    <dbReference type="NCBI Taxonomy" id="644358"/>
    <lineage>
        <taxon>Eukaryota</taxon>
        <taxon>Fungi</taxon>
        <taxon>Dikarya</taxon>
        <taxon>Ascomycota</taxon>
        <taxon>Pezizomycotina</taxon>
        <taxon>Sordariomycetes</taxon>
        <taxon>Sordariomycetidae</taxon>
        <taxon>Magnaporthales</taxon>
        <taxon>Magnaporthaceae</taxon>
        <taxon>Magnaporthiopsis</taxon>
    </lineage>
</organism>
<gene>
    <name evidence="2" type="ORF">MAPG_09944</name>
</gene>
<reference evidence="3" key="4">
    <citation type="journal article" date="2015" name="G3 (Bethesda)">
        <title>Genome sequences of three phytopathogenic species of the Magnaporthaceae family of fungi.</title>
        <authorList>
            <person name="Okagaki L.H."/>
            <person name="Nunes C.C."/>
            <person name="Sailsbery J."/>
            <person name="Clay B."/>
            <person name="Brown D."/>
            <person name="John T."/>
            <person name="Oh Y."/>
            <person name="Young N."/>
            <person name="Fitzgerald M."/>
            <person name="Haas B.J."/>
            <person name="Zeng Q."/>
            <person name="Young S."/>
            <person name="Adiconis X."/>
            <person name="Fan L."/>
            <person name="Levin J.Z."/>
            <person name="Mitchell T.K."/>
            <person name="Okubara P.A."/>
            <person name="Farman M.L."/>
            <person name="Kohn L.M."/>
            <person name="Birren B."/>
            <person name="Ma L.-J."/>
            <person name="Dean R.A."/>
        </authorList>
    </citation>
    <scope>NUCLEOTIDE SEQUENCE</scope>
    <source>
        <strain evidence="3">ATCC 64411 / 73-15</strain>
    </source>
</reference>
<dbReference type="EMBL" id="ADBL01002555">
    <property type="status" value="NOT_ANNOTATED_CDS"/>
    <property type="molecule type" value="Genomic_DNA"/>
</dbReference>
<evidence type="ECO:0000313" key="3">
    <source>
        <dbReference type="EnsemblFungi" id="MAPG_09944T0"/>
    </source>
</evidence>
<dbReference type="Proteomes" id="UP000011715">
    <property type="component" value="Unassembled WGS sequence"/>
</dbReference>
<reference evidence="2" key="1">
    <citation type="submission" date="2010-05" db="EMBL/GenBank/DDBJ databases">
        <title>The Genome Sequence of Magnaporthe poae strain ATCC 64411.</title>
        <authorList>
            <consortium name="The Broad Institute Genome Sequencing Platform"/>
            <consortium name="Broad Institute Genome Sequencing Center for Infectious Disease"/>
            <person name="Ma L.-J."/>
            <person name="Dead R."/>
            <person name="Young S."/>
            <person name="Zeng Q."/>
            <person name="Koehrsen M."/>
            <person name="Alvarado L."/>
            <person name="Berlin A."/>
            <person name="Chapman S.B."/>
            <person name="Chen Z."/>
            <person name="Freedman E."/>
            <person name="Gellesch M."/>
            <person name="Goldberg J."/>
            <person name="Griggs A."/>
            <person name="Gujja S."/>
            <person name="Heilman E.R."/>
            <person name="Heiman D."/>
            <person name="Hepburn T."/>
            <person name="Howarth C."/>
            <person name="Jen D."/>
            <person name="Larson L."/>
            <person name="Mehta T."/>
            <person name="Neiman D."/>
            <person name="Pearson M."/>
            <person name="Roberts A."/>
            <person name="Saif S."/>
            <person name="Shea T."/>
            <person name="Shenoy N."/>
            <person name="Sisk P."/>
            <person name="Stolte C."/>
            <person name="Sykes S."/>
            <person name="Walk T."/>
            <person name="White J."/>
            <person name="Yandava C."/>
            <person name="Haas B."/>
            <person name="Nusbaum C."/>
            <person name="Birren B."/>
        </authorList>
    </citation>
    <scope>NUCLEOTIDE SEQUENCE</scope>
    <source>
        <strain evidence="2">ATCC 64411</strain>
    </source>
</reference>
<evidence type="ECO:0000313" key="4">
    <source>
        <dbReference type="Proteomes" id="UP000011715"/>
    </source>
</evidence>
<reference evidence="3" key="5">
    <citation type="submission" date="2015-06" db="UniProtKB">
        <authorList>
            <consortium name="EnsemblFungi"/>
        </authorList>
    </citation>
    <scope>IDENTIFICATION</scope>
    <source>
        <strain evidence="3">ATCC 64411</strain>
    </source>
</reference>
<reference evidence="4" key="2">
    <citation type="submission" date="2010-05" db="EMBL/GenBank/DDBJ databases">
        <title>The genome sequence of Magnaporthe poae strain ATCC 64411.</title>
        <authorList>
            <person name="Ma L.-J."/>
            <person name="Dead R."/>
            <person name="Young S."/>
            <person name="Zeng Q."/>
            <person name="Koehrsen M."/>
            <person name="Alvarado L."/>
            <person name="Berlin A."/>
            <person name="Chapman S.B."/>
            <person name="Chen Z."/>
            <person name="Freedman E."/>
            <person name="Gellesch M."/>
            <person name="Goldberg J."/>
            <person name="Griggs A."/>
            <person name="Gujja S."/>
            <person name="Heilman E.R."/>
            <person name="Heiman D."/>
            <person name="Hepburn T."/>
            <person name="Howarth C."/>
            <person name="Jen D."/>
            <person name="Larson L."/>
            <person name="Mehta T."/>
            <person name="Neiman D."/>
            <person name="Pearson M."/>
            <person name="Roberts A."/>
            <person name="Saif S."/>
            <person name="Shea T."/>
            <person name="Shenoy N."/>
            <person name="Sisk P."/>
            <person name="Stolte C."/>
            <person name="Sykes S."/>
            <person name="Walk T."/>
            <person name="White J."/>
            <person name="Yandava C."/>
            <person name="Haas B."/>
            <person name="Nusbaum C."/>
            <person name="Birren B."/>
        </authorList>
    </citation>
    <scope>NUCLEOTIDE SEQUENCE [LARGE SCALE GENOMIC DNA]</scope>
    <source>
        <strain evidence="4">ATCC 64411 / 73-15</strain>
    </source>
</reference>
<evidence type="ECO:0000256" key="1">
    <source>
        <dbReference type="SAM" id="MobiDB-lite"/>
    </source>
</evidence>
<reference evidence="2" key="3">
    <citation type="submission" date="2011-03" db="EMBL/GenBank/DDBJ databases">
        <title>Annotation of Magnaporthe poae ATCC 64411.</title>
        <authorList>
            <person name="Ma L.-J."/>
            <person name="Dead R."/>
            <person name="Young S.K."/>
            <person name="Zeng Q."/>
            <person name="Gargeya S."/>
            <person name="Fitzgerald M."/>
            <person name="Haas B."/>
            <person name="Abouelleil A."/>
            <person name="Alvarado L."/>
            <person name="Arachchi H.M."/>
            <person name="Berlin A."/>
            <person name="Brown A."/>
            <person name="Chapman S.B."/>
            <person name="Chen Z."/>
            <person name="Dunbar C."/>
            <person name="Freedman E."/>
            <person name="Gearin G."/>
            <person name="Gellesch M."/>
            <person name="Goldberg J."/>
            <person name="Griggs A."/>
            <person name="Gujja S."/>
            <person name="Heiman D."/>
            <person name="Howarth C."/>
            <person name="Larson L."/>
            <person name="Lui A."/>
            <person name="MacDonald P.J.P."/>
            <person name="Mehta T."/>
            <person name="Montmayeur A."/>
            <person name="Murphy C."/>
            <person name="Neiman D."/>
            <person name="Pearson M."/>
            <person name="Priest M."/>
            <person name="Roberts A."/>
            <person name="Saif S."/>
            <person name="Shea T."/>
            <person name="Shenoy N."/>
            <person name="Sisk P."/>
            <person name="Stolte C."/>
            <person name="Sykes S."/>
            <person name="Yandava C."/>
            <person name="Wortman J."/>
            <person name="Nusbaum C."/>
            <person name="Birren B."/>
        </authorList>
    </citation>
    <scope>NUCLEOTIDE SEQUENCE</scope>
    <source>
        <strain evidence="2">ATCC 64411</strain>
    </source>
</reference>
<proteinExistence type="predicted"/>
<protein>
    <submittedName>
        <fullName evidence="2 3">Uncharacterized protein</fullName>
    </submittedName>
</protein>
<feature type="region of interest" description="Disordered" evidence="1">
    <location>
        <begin position="1"/>
        <end position="29"/>
    </location>
</feature>
<accession>A0A0C4EB97</accession>
<dbReference type="VEuPathDB" id="FungiDB:MAPG_09944"/>
<feature type="compositionally biased region" description="Basic residues" evidence="1">
    <location>
        <begin position="1"/>
        <end position="11"/>
    </location>
</feature>
<dbReference type="AlphaFoldDB" id="A0A0C4EB97"/>
<dbReference type="EnsemblFungi" id="MAPG_09944T0">
    <property type="protein sequence ID" value="MAPG_09944T0"/>
    <property type="gene ID" value="MAPG_09944"/>
</dbReference>
<evidence type="ECO:0000313" key="2">
    <source>
        <dbReference type="EMBL" id="KLU91424.1"/>
    </source>
</evidence>
<keyword evidence="4" id="KW-1185">Reference proteome</keyword>
<name>A0A0C4EB97_MAGP6</name>